<dbReference type="Proteomes" id="UP001485459">
    <property type="component" value="Chromosome"/>
</dbReference>
<sequence>MKLFTSLILIVLLALQSVYPVVLYAGYYANKDYIAGMLCENRGRPALHCEGKCFLKKQIRKAGEEEQKEHASAKILEVCVYVQPATSHQQHDYAVPRAMEHPAFRPGHYAYNYYYSCFHPPCM</sequence>
<protein>
    <submittedName>
        <fullName evidence="1">Uncharacterized protein</fullName>
    </submittedName>
</protein>
<accession>A0ABZ2YNI9</accession>
<organism evidence="1 2">
    <name type="scientific">Chitinophaga pollutisoli</name>
    <dbReference type="NCBI Taxonomy" id="3133966"/>
    <lineage>
        <taxon>Bacteria</taxon>
        <taxon>Pseudomonadati</taxon>
        <taxon>Bacteroidota</taxon>
        <taxon>Chitinophagia</taxon>
        <taxon>Chitinophagales</taxon>
        <taxon>Chitinophagaceae</taxon>
        <taxon>Chitinophaga</taxon>
    </lineage>
</organism>
<reference evidence="2" key="1">
    <citation type="submission" date="2024-03" db="EMBL/GenBank/DDBJ databases">
        <title>Chitinophaga horti sp. nov., isolated from garden soil.</title>
        <authorList>
            <person name="Lee D.S."/>
            <person name="Han D.M."/>
            <person name="Baek J.H."/>
            <person name="Choi D.G."/>
            <person name="Jeon J.H."/>
            <person name="Jeon C.O."/>
        </authorList>
    </citation>
    <scope>NUCLEOTIDE SEQUENCE [LARGE SCALE GENOMIC DNA]</scope>
    <source>
        <strain evidence="2">GPA1</strain>
    </source>
</reference>
<keyword evidence="2" id="KW-1185">Reference proteome</keyword>
<gene>
    <name evidence="1" type="ORF">WJU16_25460</name>
</gene>
<name>A0ABZ2YNI9_9BACT</name>
<evidence type="ECO:0000313" key="2">
    <source>
        <dbReference type="Proteomes" id="UP001485459"/>
    </source>
</evidence>
<evidence type="ECO:0000313" key="1">
    <source>
        <dbReference type="EMBL" id="WZN41316.1"/>
    </source>
</evidence>
<proteinExistence type="predicted"/>
<dbReference type="RefSeq" id="WP_341836171.1">
    <property type="nucleotide sequence ID" value="NZ_CP149822.1"/>
</dbReference>
<dbReference type="EMBL" id="CP149822">
    <property type="protein sequence ID" value="WZN41316.1"/>
    <property type="molecule type" value="Genomic_DNA"/>
</dbReference>